<dbReference type="GO" id="GO:0016702">
    <property type="term" value="F:oxidoreductase activity, acting on single donors with incorporation of molecular oxygen, incorporation of two atoms of oxygen"/>
    <property type="evidence" value="ECO:0007669"/>
    <property type="project" value="InterPro"/>
</dbReference>
<keyword evidence="3" id="KW-0223">Dioxygenase</keyword>
<keyword evidence="4" id="KW-1185">Reference proteome</keyword>
<dbReference type="OrthoDB" id="121380at2759"/>
<name>A0A2T6ZK90_TUBBO</name>
<dbReference type="EMBL" id="NESQ01000209">
    <property type="protein sequence ID" value="PUU75910.1"/>
    <property type="molecule type" value="Genomic_DNA"/>
</dbReference>
<evidence type="ECO:0000256" key="2">
    <source>
        <dbReference type="SAM" id="SignalP"/>
    </source>
</evidence>
<organism evidence="3 4">
    <name type="scientific">Tuber borchii</name>
    <name type="common">White truffle</name>
    <dbReference type="NCBI Taxonomy" id="42251"/>
    <lineage>
        <taxon>Eukaryota</taxon>
        <taxon>Fungi</taxon>
        <taxon>Dikarya</taxon>
        <taxon>Ascomycota</taxon>
        <taxon>Pezizomycotina</taxon>
        <taxon>Pezizomycetes</taxon>
        <taxon>Pezizales</taxon>
        <taxon>Tuberaceae</taxon>
        <taxon>Tuber</taxon>
    </lineage>
</organism>
<dbReference type="PANTHER" id="PTHR34315">
    <property type="match status" value="1"/>
</dbReference>
<dbReference type="Gene3D" id="2.60.130.10">
    <property type="entry name" value="Aromatic compound dioxygenase"/>
    <property type="match status" value="1"/>
</dbReference>
<dbReference type="CDD" id="cd03457">
    <property type="entry name" value="intradiol_dioxygenase_like"/>
    <property type="match status" value="1"/>
</dbReference>
<feature type="chain" id="PRO_5015407927" evidence="2">
    <location>
        <begin position="21"/>
        <end position="376"/>
    </location>
</feature>
<feature type="compositionally biased region" description="Gly residues" evidence="1">
    <location>
        <begin position="342"/>
        <end position="355"/>
    </location>
</feature>
<evidence type="ECO:0000313" key="3">
    <source>
        <dbReference type="EMBL" id="PUU75910.1"/>
    </source>
</evidence>
<protein>
    <submittedName>
        <fullName evidence="3">Intradiol ring-cleavage dioxygenase</fullName>
    </submittedName>
</protein>
<reference evidence="3 4" key="1">
    <citation type="submission" date="2017-04" db="EMBL/GenBank/DDBJ databases">
        <title>Draft genome sequence of Tuber borchii Vittad., a whitish edible truffle.</title>
        <authorList>
            <consortium name="DOE Joint Genome Institute"/>
            <person name="Murat C."/>
            <person name="Kuo A."/>
            <person name="Barry K.W."/>
            <person name="Clum A."/>
            <person name="Dockter R.B."/>
            <person name="Fauchery L."/>
            <person name="Iotti M."/>
            <person name="Kohler A."/>
            <person name="Labutti K."/>
            <person name="Lindquist E.A."/>
            <person name="Lipzen A."/>
            <person name="Ohm R.A."/>
            <person name="Wang M."/>
            <person name="Grigoriev I.V."/>
            <person name="Zambonelli A."/>
            <person name="Martin F.M."/>
        </authorList>
    </citation>
    <scope>NUCLEOTIDE SEQUENCE [LARGE SCALE GENOMIC DNA]</scope>
    <source>
        <strain evidence="3 4">Tbo3840</strain>
    </source>
</reference>
<feature type="compositionally biased region" description="Low complexity" evidence="1">
    <location>
        <begin position="356"/>
        <end position="367"/>
    </location>
</feature>
<keyword evidence="2" id="KW-0732">Signal</keyword>
<dbReference type="InterPro" id="IPR015889">
    <property type="entry name" value="Intradiol_dOase_core"/>
</dbReference>
<feature type="signal peptide" evidence="2">
    <location>
        <begin position="1"/>
        <end position="20"/>
    </location>
</feature>
<dbReference type="STRING" id="42251.A0A2T6ZK90"/>
<accession>A0A2T6ZK90</accession>
<dbReference type="PANTHER" id="PTHR34315:SF1">
    <property type="entry name" value="INTRADIOL RING-CLEAVAGE DIOXYGENASES DOMAIN-CONTAINING PROTEIN-RELATED"/>
    <property type="match status" value="1"/>
</dbReference>
<feature type="region of interest" description="Disordered" evidence="1">
    <location>
        <begin position="340"/>
        <end position="376"/>
    </location>
</feature>
<evidence type="ECO:0000313" key="4">
    <source>
        <dbReference type="Proteomes" id="UP000244722"/>
    </source>
</evidence>
<dbReference type="SUPFAM" id="SSF49482">
    <property type="entry name" value="Aromatic compound dioxygenase"/>
    <property type="match status" value="1"/>
</dbReference>
<dbReference type="Proteomes" id="UP000244722">
    <property type="component" value="Unassembled WGS sequence"/>
</dbReference>
<proteinExistence type="predicted"/>
<gene>
    <name evidence="3" type="ORF">B9Z19DRAFT_992539</name>
</gene>
<comment type="caution">
    <text evidence="3">The sequence shown here is derived from an EMBL/GenBank/DDBJ whole genome shotgun (WGS) entry which is preliminary data.</text>
</comment>
<evidence type="ECO:0000256" key="1">
    <source>
        <dbReference type="SAM" id="MobiDB-lite"/>
    </source>
</evidence>
<dbReference type="GO" id="GO:0005506">
    <property type="term" value="F:iron ion binding"/>
    <property type="evidence" value="ECO:0007669"/>
    <property type="project" value="InterPro"/>
</dbReference>
<sequence length="376" mass="39574">MVHFSTIFTALTLFSSAVSAHPGEHEEETLSALARRAQFLTHSRRSLDDCKDSLKAQDLEARAIARRSALAEEIRQQRGIVGKRSVESVVGTNHKSNLTGITSSTDASVLFSGDVKCVLQPEVTQGPYYVNGELIRHDVRDGQSGIDLYADIQVIDINTCHPVPNLYLDWWHANASGVYSGVVANGNGDSADATNINKTFARGLRPTSSDGVAQVLSIFPGWYTGRTTHVHILAHVNATLNVNQTLSGGHNAHVGQFFFDQSLISAVSAVSPYSANKQTMTQNSEDTILAEEAGSMDPVMEYALLGDGVEDGILAWITVGIDVSADHSVSSAATWTEHGGVANAGGMGGGPGGTRPSGSAPSGTSTAKSEAAPSGL</sequence>
<dbReference type="AlphaFoldDB" id="A0A2T6ZK90"/>
<keyword evidence="3" id="KW-0560">Oxidoreductase</keyword>